<gene>
    <name evidence="2" type="ORF">A8139_20605</name>
</gene>
<reference evidence="2 3" key="1">
    <citation type="submission" date="2016-06" db="EMBL/GenBank/DDBJ databases">
        <title>The sequenced genome of the ice-adhering bacterium Marinomonas primoryensis, from Antarctica.</title>
        <authorList>
            <person name="Graham L."/>
            <person name="Vance T.D.R."/>
            <person name="Davies P.L."/>
        </authorList>
    </citation>
    <scope>NUCLEOTIDE SEQUENCE [LARGE SCALE GENOMIC DNA]</scope>
    <source>
        <strain evidence="2 3">AceL</strain>
    </source>
</reference>
<proteinExistence type="predicted"/>
<evidence type="ECO:0000313" key="3">
    <source>
        <dbReference type="Proteomes" id="UP000249898"/>
    </source>
</evidence>
<dbReference type="Pfam" id="PF22178">
    <property type="entry name" value="Gp5_trimer_C"/>
    <property type="match status" value="1"/>
</dbReference>
<feature type="domain" description="Gp5/Type VI secretion system Vgr C-terminal trimerisation" evidence="1">
    <location>
        <begin position="32"/>
        <end position="130"/>
    </location>
</feature>
<dbReference type="Proteomes" id="UP000249898">
    <property type="component" value="Chromosome"/>
</dbReference>
<accession>A0A2Z4PXI9</accession>
<sequence>MLFLSVMHLNAHLTRKTPRRIYYIVWRRFSLSRNVHQGKGFNGFLQGMCFEDQVDHEKVYLHAQKDQQEDILNDQLTQIGHDQHVNIGNDRFTEIKKDSHFTIEGECRLNVFKDKTDIIDGNLQQKVGSKAIL</sequence>
<evidence type="ECO:0000313" key="2">
    <source>
        <dbReference type="EMBL" id="AWY02070.1"/>
    </source>
</evidence>
<dbReference type="InterPro" id="IPR054030">
    <property type="entry name" value="Gp5_Vgr_C"/>
</dbReference>
<name>A0A2Z4PXI9_9GAMM</name>
<dbReference type="AlphaFoldDB" id="A0A2Z4PXI9"/>
<dbReference type="OrthoDB" id="9762420at2"/>
<organism evidence="2 3">
    <name type="scientific">Marinomonas primoryensis</name>
    <dbReference type="NCBI Taxonomy" id="178399"/>
    <lineage>
        <taxon>Bacteria</taxon>
        <taxon>Pseudomonadati</taxon>
        <taxon>Pseudomonadota</taxon>
        <taxon>Gammaproteobacteria</taxon>
        <taxon>Oceanospirillales</taxon>
        <taxon>Oceanospirillaceae</taxon>
        <taxon>Marinomonas</taxon>
    </lineage>
</organism>
<dbReference type="EMBL" id="CP016181">
    <property type="protein sequence ID" value="AWY02070.1"/>
    <property type="molecule type" value="Genomic_DNA"/>
</dbReference>
<protein>
    <recommendedName>
        <fullName evidence="1">Gp5/Type VI secretion system Vgr C-terminal trimerisation domain-containing protein</fullName>
    </recommendedName>
</protein>
<evidence type="ECO:0000259" key="1">
    <source>
        <dbReference type="Pfam" id="PF22178"/>
    </source>
</evidence>
<dbReference type="SUPFAM" id="SSF69349">
    <property type="entry name" value="Phage fibre proteins"/>
    <property type="match status" value="1"/>
</dbReference>